<comment type="subcellular location">
    <subcellularLocation>
        <location evidence="2">Chromosome</location>
        <location evidence="2">Telomere</location>
    </subcellularLocation>
    <subcellularLocation>
        <location evidence="1">Nucleus</location>
    </subcellularLocation>
</comment>
<dbReference type="InterPro" id="IPR022031">
    <property type="entry name" value="Rif1_N"/>
</dbReference>
<evidence type="ECO:0000256" key="2">
    <source>
        <dbReference type="ARBA" id="ARBA00004574"/>
    </source>
</evidence>
<keyword evidence="4" id="KW-0779">Telomere</keyword>
<dbReference type="PANTHER" id="PTHR22928">
    <property type="entry name" value="TELOMERE-ASSOCIATED PROTEIN RIF1"/>
    <property type="match status" value="1"/>
</dbReference>
<dbReference type="EMBL" id="LR862146">
    <property type="protein sequence ID" value="CAD1827723.1"/>
    <property type="molecule type" value="Genomic_DNA"/>
</dbReference>
<evidence type="ECO:0000259" key="8">
    <source>
        <dbReference type="Pfam" id="PF12231"/>
    </source>
</evidence>
<dbReference type="GO" id="GO:0000781">
    <property type="term" value="C:chromosome, telomeric region"/>
    <property type="evidence" value="ECO:0007669"/>
    <property type="project" value="UniProtKB-SubCell"/>
</dbReference>
<evidence type="ECO:0000256" key="6">
    <source>
        <dbReference type="ARBA" id="ARBA00023306"/>
    </source>
</evidence>
<evidence type="ECO:0000256" key="7">
    <source>
        <dbReference type="SAM" id="MobiDB-lite"/>
    </source>
</evidence>
<dbReference type="PANTHER" id="PTHR22928:SF3">
    <property type="entry name" value="TELOMERE-ASSOCIATED PROTEIN RIF1"/>
    <property type="match status" value="1"/>
</dbReference>
<organism evidence="9">
    <name type="scientific">Ananas comosus var. bracteatus</name>
    <name type="common">red pineapple</name>
    <dbReference type="NCBI Taxonomy" id="296719"/>
    <lineage>
        <taxon>Eukaryota</taxon>
        <taxon>Viridiplantae</taxon>
        <taxon>Streptophyta</taxon>
        <taxon>Embryophyta</taxon>
        <taxon>Tracheophyta</taxon>
        <taxon>Spermatophyta</taxon>
        <taxon>Magnoliopsida</taxon>
        <taxon>Liliopsida</taxon>
        <taxon>Poales</taxon>
        <taxon>Bromeliaceae</taxon>
        <taxon>Bromelioideae</taxon>
        <taxon>Ananas</taxon>
    </lineage>
</organism>
<accession>A0A6V7PAA0</accession>
<dbReference type="AlphaFoldDB" id="A0A6V7PAA0"/>
<proteinExistence type="predicted"/>
<evidence type="ECO:0000256" key="3">
    <source>
        <dbReference type="ARBA" id="ARBA00022454"/>
    </source>
</evidence>
<dbReference type="GO" id="GO:0005634">
    <property type="term" value="C:nucleus"/>
    <property type="evidence" value="ECO:0007669"/>
    <property type="project" value="UniProtKB-SubCell"/>
</dbReference>
<feature type="region of interest" description="Disordered" evidence="7">
    <location>
        <begin position="36"/>
        <end position="68"/>
    </location>
</feature>
<gene>
    <name evidence="9" type="ORF">CB5_LOCUS10934</name>
</gene>
<feature type="domain" description="Telomere-associated protein Rif1 N-terminal" evidence="8">
    <location>
        <begin position="76"/>
        <end position="140"/>
    </location>
</feature>
<dbReference type="GO" id="GO:0000723">
    <property type="term" value="P:telomere maintenance"/>
    <property type="evidence" value="ECO:0007669"/>
    <property type="project" value="TreeGrafter"/>
</dbReference>
<reference evidence="9" key="1">
    <citation type="submission" date="2020-07" db="EMBL/GenBank/DDBJ databases">
        <authorList>
            <person name="Lin J."/>
        </authorList>
    </citation>
    <scope>NUCLEOTIDE SEQUENCE</scope>
</reference>
<keyword evidence="6" id="KW-0131">Cell cycle</keyword>
<evidence type="ECO:0000256" key="1">
    <source>
        <dbReference type="ARBA" id="ARBA00004123"/>
    </source>
</evidence>
<name>A0A6V7PAA0_ANACO</name>
<evidence type="ECO:0000256" key="5">
    <source>
        <dbReference type="ARBA" id="ARBA00023242"/>
    </source>
</evidence>
<protein>
    <recommendedName>
        <fullName evidence="8">Telomere-associated protein Rif1 N-terminal domain-containing protein</fullName>
    </recommendedName>
</protein>
<keyword evidence="5" id="KW-0539">Nucleus</keyword>
<evidence type="ECO:0000256" key="4">
    <source>
        <dbReference type="ARBA" id="ARBA00022895"/>
    </source>
</evidence>
<evidence type="ECO:0000313" key="9">
    <source>
        <dbReference type="EMBL" id="CAD1827723.1"/>
    </source>
</evidence>
<dbReference type="Pfam" id="PF12231">
    <property type="entry name" value="Rif1_N"/>
    <property type="match status" value="1"/>
</dbReference>
<feature type="compositionally biased region" description="Pro residues" evidence="7">
    <location>
        <begin position="44"/>
        <end position="58"/>
    </location>
</feature>
<sequence>MAEADPLLVEIEEIKALSDRSLAYAALLRLLRRSADDPSAMEPSPSPSLSPPSPPPPPPRRRSPPRRRDVVASNLKKELLLRMTDMLHDNLQNVQVIKAWGWYVSLLGSTGLSDRHLLNKLLKIPEKTFTHADDQVQVASLQEARGEILVKKLFEQLLANGTSAEAIVELSMT</sequence>
<keyword evidence="3" id="KW-0158">Chromosome</keyword>